<proteinExistence type="predicted"/>
<gene>
    <name evidence="1" type="ORF">TNIN_216021</name>
</gene>
<organism evidence="1 2">
    <name type="scientific">Trichonephila inaurata madagascariensis</name>
    <dbReference type="NCBI Taxonomy" id="2747483"/>
    <lineage>
        <taxon>Eukaryota</taxon>
        <taxon>Metazoa</taxon>
        <taxon>Ecdysozoa</taxon>
        <taxon>Arthropoda</taxon>
        <taxon>Chelicerata</taxon>
        <taxon>Arachnida</taxon>
        <taxon>Araneae</taxon>
        <taxon>Araneomorphae</taxon>
        <taxon>Entelegynae</taxon>
        <taxon>Araneoidea</taxon>
        <taxon>Nephilidae</taxon>
        <taxon>Trichonephila</taxon>
        <taxon>Trichonephila inaurata</taxon>
    </lineage>
</organism>
<dbReference type="AlphaFoldDB" id="A0A8X6MAI2"/>
<evidence type="ECO:0000313" key="1">
    <source>
        <dbReference type="EMBL" id="GFS41573.1"/>
    </source>
</evidence>
<dbReference type="EMBL" id="BMAV01025456">
    <property type="protein sequence ID" value="GFS41573.1"/>
    <property type="molecule type" value="Genomic_DNA"/>
</dbReference>
<dbReference type="OrthoDB" id="5967017at2759"/>
<evidence type="ECO:0000313" key="2">
    <source>
        <dbReference type="Proteomes" id="UP000886998"/>
    </source>
</evidence>
<comment type="caution">
    <text evidence="1">The sequence shown here is derived from an EMBL/GenBank/DDBJ whole genome shotgun (WGS) entry which is preliminary data.</text>
</comment>
<dbReference type="Proteomes" id="UP000886998">
    <property type="component" value="Unassembled WGS sequence"/>
</dbReference>
<accession>A0A8X6MAI2</accession>
<keyword evidence="2" id="KW-1185">Reference proteome</keyword>
<sequence>MFLQEIETSDVTDIDCRDHEEINKRIRHVQTIREQLRKRFRIEYLGQLKEQTQRHRKSRPLTVGVVVVVENSLKNRTLARADCHAFKGSDTEGFLKAIADQHSAISSLLPLMGRGCTLKPEIDMRFLLKEQTCDPAQGFAHYRFLILLCVSPVWVAASMWDDA</sequence>
<name>A0A8X6MAI2_9ARAC</name>
<protein>
    <submittedName>
        <fullName evidence="1">Uncharacterized protein</fullName>
    </submittedName>
</protein>
<reference evidence="1" key="1">
    <citation type="submission" date="2020-08" db="EMBL/GenBank/DDBJ databases">
        <title>Multicomponent nature underlies the extraordinary mechanical properties of spider dragline silk.</title>
        <authorList>
            <person name="Kono N."/>
            <person name="Nakamura H."/>
            <person name="Mori M."/>
            <person name="Yoshida Y."/>
            <person name="Ohtoshi R."/>
            <person name="Malay A.D."/>
            <person name="Moran D.A.P."/>
            <person name="Tomita M."/>
            <person name="Numata K."/>
            <person name="Arakawa K."/>
        </authorList>
    </citation>
    <scope>NUCLEOTIDE SEQUENCE</scope>
</reference>